<accession>A0A4R0CNK7</accession>
<evidence type="ECO:0000256" key="1">
    <source>
        <dbReference type="SAM" id="MobiDB-lite"/>
    </source>
</evidence>
<feature type="region of interest" description="Disordered" evidence="1">
    <location>
        <begin position="18"/>
        <end position="42"/>
    </location>
</feature>
<name>A0A4R0CNK7_9HYPH</name>
<dbReference type="EMBL" id="JACHXH010000027">
    <property type="protein sequence ID" value="MBB3138004.1"/>
    <property type="molecule type" value="Genomic_DNA"/>
</dbReference>
<dbReference type="Proteomes" id="UP000518315">
    <property type="component" value="Unassembled WGS sequence"/>
</dbReference>
<organism evidence="2 3">
    <name type="scientific">Rhizobium pisi</name>
    <dbReference type="NCBI Taxonomy" id="574561"/>
    <lineage>
        <taxon>Bacteria</taxon>
        <taxon>Pseudomonadati</taxon>
        <taxon>Pseudomonadota</taxon>
        <taxon>Alphaproteobacteria</taxon>
        <taxon>Hyphomicrobiales</taxon>
        <taxon>Rhizobiaceae</taxon>
        <taxon>Rhizobium/Agrobacterium group</taxon>
        <taxon>Rhizobium</taxon>
    </lineage>
</organism>
<evidence type="ECO:0000313" key="3">
    <source>
        <dbReference type="Proteomes" id="UP000518315"/>
    </source>
</evidence>
<dbReference type="AlphaFoldDB" id="A0A4R0CNK7"/>
<reference evidence="2 3" key="1">
    <citation type="submission" date="2020-08" db="EMBL/GenBank/DDBJ databases">
        <title>Genomic Encyclopedia of Type Strains, Phase III (KMG-III): the genomes of soil and plant-associated and newly described type strains.</title>
        <authorList>
            <person name="Whitman W."/>
        </authorList>
    </citation>
    <scope>NUCLEOTIDE SEQUENCE [LARGE SCALE GENOMIC DNA]</scope>
    <source>
        <strain evidence="2 3">CECT 4113</strain>
    </source>
</reference>
<keyword evidence="3" id="KW-1185">Reference proteome</keyword>
<protein>
    <submittedName>
        <fullName evidence="2">Uncharacterized protein</fullName>
    </submittedName>
</protein>
<evidence type="ECO:0000313" key="2">
    <source>
        <dbReference type="EMBL" id="MBB3138004.1"/>
    </source>
</evidence>
<feature type="compositionally biased region" description="Polar residues" evidence="1">
    <location>
        <begin position="29"/>
        <end position="42"/>
    </location>
</feature>
<feature type="region of interest" description="Disordered" evidence="1">
    <location>
        <begin position="73"/>
        <end position="94"/>
    </location>
</feature>
<dbReference type="RefSeq" id="WP_125849155.1">
    <property type="nucleotide sequence ID" value="NZ_JACHXH010000027.1"/>
</dbReference>
<gene>
    <name evidence="2" type="ORF">FHS26_005774</name>
</gene>
<sequence>MTVVELFRQSLQFPCPLPRRHPIEGDDAVQTNMPASSPSPLSTAGASLLGIAGHRITGKKIKKSSQTLLRFCRDPHRSRPPTRRADAASFAMGD</sequence>
<comment type="caution">
    <text evidence="2">The sequence shown here is derived from an EMBL/GenBank/DDBJ whole genome shotgun (WGS) entry which is preliminary data.</text>
</comment>
<proteinExistence type="predicted"/>